<dbReference type="InterPro" id="IPR049730">
    <property type="entry name" value="SNF2/RAD54-like_C"/>
</dbReference>
<dbReference type="InterPro" id="IPR014905">
    <property type="entry name" value="HIRAN"/>
</dbReference>
<keyword evidence="6" id="KW-0378">Hydrolase</keyword>
<keyword evidence="16" id="KW-1185">Reference proteome</keyword>
<dbReference type="EMBL" id="BAABME010004284">
    <property type="protein sequence ID" value="GAA0161812.1"/>
    <property type="molecule type" value="Genomic_DNA"/>
</dbReference>
<evidence type="ECO:0000256" key="11">
    <source>
        <dbReference type="PROSITE-ProRule" id="PRU00175"/>
    </source>
</evidence>
<dbReference type="PROSITE" id="PS50089">
    <property type="entry name" value="ZF_RING_2"/>
    <property type="match status" value="1"/>
</dbReference>
<dbReference type="GO" id="GO:0005524">
    <property type="term" value="F:ATP binding"/>
    <property type="evidence" value="ECO:0007669"/>
    <property type="project" value="UniProtKB-KW"/>
</dbReference>
<evidence type="ECO:0000256" key="7">
    <source>
        <dbReference type="ARBA" id="ARBA00022806"/>
    </source>
</evidence>
<dbReference type="SMART" id="SM00490">
    <property type="entry name" value="HELICc"/>
    <property type="match status" value="1"/>
</dbReference>
<proteinExistence type="inferred from homology"/>
<dbReference type="PANTHER" id="PTHR45626">
    <property type="entry name" value="TRANSCRIPTION TERMINATION FACTOR 2-RELATED"/>
    <property type="match status" value="1"/>
</dbReference>
<dbReference type="CDD" id="cd18793">
    <property type="entry name" value="SF2_C_SNF"/>
    <property type="match status" value="1"/>
</dbReference>
<feature type="domain" description="RING-type" evidence="12">
    <location>
        <begin position="643"/>
        <end position="682"/>
    </location>
</feature>
<keyword evidence="7" id="KW-0347">Helicase</keyword>
<reference evidence="15 16" key="1">
    <citation type="submission" date="2024-01" db="EMBL/GenBank/DDBJ databases">
        <title>The complete chloroplast genome sequence of Lithospermum erythrorhizon: insights into the phylogenetic relationship among Boraginaceae species and the maternal lineages of purple gromwells.</title>
        <authorList>
            <person name="Okada T."/>
            <person name="Watanabe K."/>
        </authorList>
    </citation>
    <scope>NUCLEOTIDE SEQUENCE [LARGE SCALE GENOMIC DNA]</scope>
</reference>
<dbReference type="PROSITE" id="PS51192">
    <property type="entry name" value="HELICASE_ATP_BIND_1"/>
    <property type="match status" value="1"/>
</dbReference>
<evidence type="ECO:0000256" key="6">
    <source>
        <dbReference type="ARBA" id="ARBA00022801"/>
    </source>
</evidence>
<keyword evidence="8" id="KW-0862">Zinc</keyword>
<evidence type="ECO:0000256" key="5">
    <source>
        <dbReference type="ARBA" id="ARBA00022771"/>
    </source>
</evidence>
<dbReference type="GO" id="GO:0016818">
    <property type="term" value="F:hydrolase activity, acting on acid anhydrides, in phosphorus-containing anhydrides"/>
    <property type="evidence" value="ECO:0007669"/>
    <property type="project" value="InterPro"/>
</dbReference>
<dbReference type="SMART" id="SM00184">
    <property type="entry name" value="RING"/>
    <property type="match status" value="1"/>
</dbReference>
<dbReference type="Proteomes" id="UP001454036">
    <property type="component" value="Unassembled WGS sequence"/>
</dbReference>
<dbReference type="Gene3D" id="3.30.40.10">
    <property type="entry name" value="Zinc/RING finger domain, C3HC4 (zinc finger)"/>
    <property type="match status" value="1"/>
</dbReference>
<keyword evidence="4" id="KW-0547">Nucleotide-binding</keyword>
<keyword evidence="10" id="KW-0539">Nucleus</keyword>
<dbReference type="InterPro" id="IPR001841">
    <property type="entry name" value="Znf_RING"/>
</dbReference>
<feature type="domain" description="Helicase ATP-binding" evidence="13">
    <location>
        <begin position="272"/>
        <end position="495"/>
    </location>
</feature>
<evidence type="ECO:0000256" key="4">
    <source>
        <dbReference type="ARBA" id="ARBA00022741"/>
    </source>
</evidence>
<dbReference type="AlphaFoldDB" id="A0AAV3QCI5"/>
<dbReference type="InterPro" id="IPR013083">
    <property type="entry name" value="Znf_RING/FYVE/PHD"/>
</dbReference>
<dbReference type="SUPFAM" id="SSF57850">
    <property type="entry name" value="RING/U-box"/>
    <property type="match status" value="1"/>
</dbReference>
<dbReference type="GO" id="GO:0005634">
    <property type="term" value="C:nucleus"/>
    <property type="evidence" value="ECO:0007669"/>
    <property type="project" value="UniProtKB-SubCell"/>
</dbReference>
<evidence type="ECO:0000256" key="10">
    <source>
        <dbReference type="ARBA" id="ARBA00023242"/>
    </source>
</evidence>
<dbReference type="GO" id="GO:0006281">
    <property type="term" value="P:DNA repair"/>
    <property type="evidence" value="ECO:0007669"/>
    <property type="project" value="TreeGrafter"/>
</dbReference>
<evidence type="ECO:0000259" key="13">
    <source>
        <dbReference type="PROSITE" id="PS51192"/>
    </source>
</evidence>
<dbReference type="InterPro" id="IPR050628">
    <property type="entry name" value="SNF2_RAD54_helicase_TF"/>
</dbReference>
<comment type="subcellular location">
    <subcellularLocation>
        <location evidence="1">Nucleus</location>
    </subcellularLocation>
</comment>
<evidence type="ECO:0000256" key="2">
    <source>
        <dbReference type="ARBA" id="ARBA00008438"/>
    </source>
</evidence>
<comment type="similarity">
    <text evidence="2">Belongs to the SNF2/RAD54 helicase family. RAD16 subfamily.</text>
</comment>
<evidence type="ECO:0000256" key="1">
    <source>
        <dbReference type="ARBA" id="ARBA00004123"/>
    </source>
</evidence>
<dbReference type="InterPro" id="IPR038718">
    <property type="entry name" value="SNF2-like_sf"/>
</dbReference>
<dbReference type="PANTHER" id="PTHR45626:SF17">
    <property type="entry name" value="HELICASE-LIKE TRANSCRIPTION FACTOR"/>
    <property type="match status" value="1"/>
</dbReference>
<dbReference type="Gene3D" id="3.30.70.2330">
    <property type="match status" value="1"/>
</dbReference>
<evidence type="ECO:0000259" key="14">
    <source>
        <dbReference type="PROSITE" id="PS51194"/>
    </source>
</evidence>
<evidence type="ECO:0000259" key="12">
    <source>
        <dbReference type="PROSITE" id="PS50089"/>
    </source>
</evidence>
<dbReference type="SUPFAM" id="SSF52540">
    <property type="entry name" value="P-loop containing nucleoside triphosphate hydrolases"/>
    <property type="match status" value="2"/>
</dbReference>
<evidence type="ECO:0000256" key="3">
    <source>
        <dbReference type="ARBA" id="ARBA00022723"/>
    </source>
</evidence>
<dbReference type="GO" id="GO:0003676">
    <property type="term" value="F:nucleic acid binding"/>
    <property type="evidence" value="ECO:0007669"/>
    <property type="project" value="InterPro"/>
</dbReference>
<sequence length="886" mass="98682">MPIIEEVLDPQHGGVDSSPSSLTIFGFTFSSSQVQLGSCSTAAESSCSPSSSSCERVLVGFLETNVVGLQYYGAKITVRQMVGLIREPINSYDPNAIRVVNIRDEQVGHIERRVAAVLAPLIDSDSIVVQGIAKPAPGKRNVFRLPCEVHVFSRVEVMERVKTEIAGSGLEFISGNNPAYALSEAVAVKDKRPIPDEKSVDEIFSLLDKALSKEGTLVPMEPPKTVITTELLSHQKEGLRWLFLRENSQELPPFWEKKEGKYVNVLTCFETENCPDPFLGGIFADDMGMGKTLTLLSLIATDKCGFSLHTSLDSKEDDHPVVRTGKKRGKSGKWGNNVQKKCKLKGIPVDSAEEKIFFRGQSESFCLRTTLIVCPTSVLSAWIKQLEVHTRRGSLRTYLYHGERTKDANEVQKYDLVLTTYSTVASEASSEDSPLKKVEWWRIILDEAHLIKNPNAQQSRAVASLTAKRRWVVSGTPIQNDSFDMFSLLAFLRLEPLSTRKWWNNYIAFPLNRGEKKGLSRLQVLMASISLRRTKEKCLNDLPSKSIQTFLVDLSEEEREFYDQMEAEVKNFVQGYISSRLATSNYTNVLSILIRLRQACVDIALCPSTIGDLASLEDARSKPELLNKLKLLMDENEEVDFDCPICITTPSDAVITSCAHIFCRVCILTTLRKSKESCPLCRCPLRVSDLYSLPPEVSSTTESSTSTCSKSSKVMALLKLLSASQEQDPTRKSVVFSQFRKLLISLEGTLKEAGFKVLRVDGSMTARKRGQIIEEFDTSVPDGPTILLASLKAVGAGVNLTAASQVYLMEPWWNPAVEEQAMDRVHRIGQAKEVNIVRMIARNTVEERILLLQEKKKLLAKKAFGRKGSKEQREITASDLATLMNL</sequence>
<dbReference type="PROSITE" id="PS51194">
    <property type="entry name" value="HELICASE_CTER"/>
    <property type="match status" value="1"/>
</dbReference>
<dbReference type="InterPro" id="IPR027417">
    <property type="entry name" value="P-loop_NTPase"/>
</dbReference>
<dbReference type="Pfam" id="PF00271">
    <property type="entry name" value="Helicase_C"/>
    <property type="match status" value="1"/>
</dbReference>
<dbReference type="Gene3D" id="3.40.50.300">
    <property type="entry name" value="P-loop containing nucleotide triphosphate hydrolases"/>
    <property type="match status" value="1"/>
</dbReference>
<dbReference type="Gene3D" id="3.40.50.10810">
    <property type="entry name" value="Tandem AAA-ATPase domain"/>
    <property type="match status" value="2"/>
</dbReference>
<feature type="domain" description="Helicase C-terminal" evidence="14">
    <location>
        <begin position="716"/>
        <end position="881"/>
    </location>
</feature>
<gene>
    <name evidence="15" type="ORF">LIER_18045</name>
</gene>
<evidence type="ECO:0000313" key="15">
    <source>
        <dbReference type="EMBL" id="GAA0161812.1"/>
    </source>
</evidence>
<accession>A0AAV3QCI5</accession>
<dbReference type="InterPro" id="IPR001650">
    <property type="entry name" value="Helicase_C-like"/>
</dbReference>
<keyword evidence="9" id="KW-0067">ATP-binding</keyword>
<dbReference type="GO" id="GO:0004386">
    <property type="term" value="F:helicase activity"/>
    <property type="evidence" value="ECO:0007669"/>
    <property type="project" value="UniProtKB-KW"/>
</dbReference>
<dbReference type="SMART" id="SM00487">
    <property type="entry name" value="DEXDc"/>
    <property type="match status" value="1"/>
</dbReference>
<organism evidence="15 16">
    <name type="scientific">Lithospermum erythrorhizon</name>
    <name type="common">Purple gromwell</name>
    <name type="synonym">Lithospermum officinale var. erythrorhizon</name>
    <dbReference type="NCBI Taxonomy" id="34254"/>
    <lineage>
        <taxon>Eukaryota</taxon>
        <taxon>Viridiplantae</taxon>
        <taxon>Streptophyta</taxon>
        <taxon>Embryophyta</taxon>
        <taxon>Tracheophyta</taxon>
        <taxon>Spermatophyta</taxon>
        <taxon>Magnoliopsida</taxon>
        <taxon>eudicotyledons</taxon>
        <taxon>Gunneridae</taxon>
        <taxon>Pentapetalae</taxon>
        <taxon>asterids</taxon>
        <taxon>lamiids</taxon>
        <taxon>Boraginales</taxon>
        <taxon>Boraginaceae</taxon>
        <taxon>Boraginoideae</taxon>
        <taxon>Lithospermeae</taxon>
        <taxon>Lithospermum</taxon>
    </lineage>
</organism>
<comment type="caution">
    <text evidence="15">The sequence shown here is derived from an EMBL/GenBank/DDBJ whole genome shotgun (WGS) entry which is preliminary data.</text>
</comment>
<evidence type="ECO:0000256" key="8">
    <source>
        <dbReference type="ARBA" id="ARBA00022833"/>
    </source>
</evidence>
<keyword evidence="5 11" id="KW-0863">Zinc-finger</keyword>
<keyword evidence="3" id="KW-0479">Metal-binding</keyword>
<dbReference type="InterPro" id="IPR017907">
    <property type="entry name" value="Znf_RING_CS"/>
</dbReference>
<dbReference type="SMART" id="SM00910">
    <property type="entry name" value="HIRAN"/>
    <property type="match status" value="1"/>
</dbReference>
<dbReference type="PROSITE" id="PS00518">
    <property type="entry name" value="ZF_RING_1"/>
    <property type="match status" value="1"/>
</dbReference>
<protein>
    <submittedName>
        <fullName evidence="15">Uncharacterized protein</fullName>
    </submittedName>
</protein>
<dbReference type="Pfam" id="PF00176">
    <property type="entry name" value="SNF2-rel_dom"/>
    <property type="match status" value="1"/>
</dbReference>
<evidence type="ECO:0000256" key="9">
    <source>
        <dbReference type="ARBA" id="ARBA00022840"/>
    </source>
</evidence>
<dbReference type="Pfam" id="PF13923">
    <property type="entry name" value="zf-C3HC4_2"/>
    <property type="match status" value="1"/>
</dbReference>
<dbReference type="GO" id="GO:0008094">
    <property type="term" value="F:ATP-dependent activity, acting on DNA"/>
    <property type="evidence" value="ECO:0007669"/>
    <property type="project" value="TreeGrafter"/>
</dbReference>
<dbReference type="InterPro" id="IPR014001">
    <property type="entry name" value="Helicase_ATP-bd"/>
</dbReference>
<dbReference type="Pfam" id="PF08797">
    <property type="entry name" value="HIRAN"/>
    <property type="match status" value="1"/>
</dbReference>
<evidence type="ECO:0000313" key="16">
    <source>
        <dbReference type="Proteomes" id="UP001454036"/>
    </source>
</evidence>
<name>A0AAV3QCI5_LITER</name>
<dbReference type="InterPro" id="IPR000330">
    <property type="entry name" value="SNF2_N"/>
</dbReference>
<dbReference type="GO" id="GO:0008270">
    <property type="term" value="F:zinc ion binding"/>
    <property type="evidence" value="ECO:0007669"/>
    <property type="project" value="UniProtKB-KW"/>
</dbReference>